<dbReference type="EMBL" id="LUCV01000014">
    <property type="protein sequence ID" value="OAI93068.1"/>
    <property type="molecule type" value="Genomic_DNA"/>
</dbReference>
<evidence type="ECO:0000313" key="1">
    <source>
        <dbReference type="EMBL" id="OAI93068.1"/>
    </source>
</evidence>
<dbReference type="AlphaFoldDB" id="A0A177SQ14"/>
<name>A0A177SQ14_PSEPU</name>
<dbReference type="Proteomes" id="UP000077752">
    <property type="component" value="Unassembled WGS sequence"/>
</dbReference>
<organism evidence="1 2">
    <name type="scientific">Pseudomonas putida</name>
    <name type="common">Arthrobacter siderocapsulatus</name>
    <dbReference type="NCBI Taxonomy" id="303"/>
    <lineage>
        <taxon>Bacteria</taxon>
        <taxon>Pseudomonadati</taxon>
        <taxon>Pseudomonadota</taxon>
        <taxon>Gammaproteobacteria</taxon>
        <taxon>Pseudomonadales</taxon>
        <taxon>Pseudomonadaceae</taxon>
        <taxon>Pseudomonas</taxon>
    </lineage>
</organism>
<evidence type="ECO:0000313" key="2">
    <source>
        <dbReference type="Proteomes" id="UP000077752"/>
    </source>
</evidence>
<sequence length="124" mass="14070">MNAIASISTVETDYRAAMQQAAVAFLFRREGMHLSGDNQVLENCRQYLVQSLEVPAHLVQRIAELAVAEFESKTTKRLQLVGVSAASGIFRPVLILLDTMTQHRYQVPARYLPRRMLQHRDTSK</sequence>
<comment type="caution">
    <text evidence="1">The sequence shown here is derived from an EMBL/GenBank/DDBJ whole genome shotgun (WGS) entry which is preliminary data.</text>
</comment>
<proteinExistence type="predicted"/>
<dbReference type="RefSeq" id="WP_064302669.1">
    <property type="nucleotide sequence ID" value="NZ_LUCV01000014.1"/>
</dbReference>
<reference evidence="1 2" key="1">
    <citation type="submission" date="2016-03" db="EMBL/GenBank/DDBJ databases">
        <title>Draft Genome Assembly of Pseudomonas putida strain CBF10-2.</title>
        <authorList>
            <person name="Iyer R.S."/>
            <person name="Damania A."/>
        </authorList>
    </citation>
    <scope>NUCLEOTIDE SEQUENCE [LARGE SCALE GENOMIC DNA]</scope>
    <source>
        <strain evidence="1 2">CBF10-2</strain>
    </source>
</reference>
<accession>A0A177SQ14</accession>
<gene>
    <name evidence="1" type="ORF">AYO28_16345</name>
</gene>
<protein>
    <submittedName>
        <fullName evidence="1">Uncharacterized protein</fullName>
    </submittedName>
</protein>